<evidence type="ECO:0000256" key="10">
    <source>
        <dbReference type="SAM" id="Coils"/>
    </source>
</evidence>
<feature type="compositionally biased region" description="Polar residues" evidence="11">
    <location>
        <begin position="1518"/>
        <end position="1536"/>
    </location>
</feature>
<evidence type="ECO:0000256" key="7">
    <source>
        <dbReference type="ARBA" id="ARBA00037982"/>
    </source>
</evidence>
<dbReference type="Pfam" id="PF05773">
    <property type="entry name" value="RWD"/>
    <property type="match status" value="1"/>
</dbReference>
<dbReference type="CDD" id="cd23823">
    <property type="entry name" value="RWD_GCN2"/>
    <property type="match status" value="1"/>
</dbReference>
<dbReference type="CDD" id="cd14046">
    <property type="entry name" value="STKc_EIF2AK4_GCN2_rpt2"/>
    <property type="match status" value="1"/>
</dbReference>
<dbReference type="Gene3D" id="3.30.930.10">
    <property type="entry name" value="Bira Bifunctional Protein, Domain 2"/>
    <property type="match status" value="1"/>
</dbReference>
<dbReference type="InterPro" id="IPR050339">
    <property type="entry name" value="CC_SR_Kinase"/>
</dbReference>
<dbReference type="FunFam" id="3.10.110.10:FF:000057">
    <property type="entry name" value="eukaryotic translation initiation factor 2-alpha kinase 4"/>
    <property type="match status" value="1"/>
</dbReference>
<dbReference type="FunFam" id="3.40.50.800:FF:000009">
    <property type="entry name" value="Eukaryotic translation initiation factor 2-alpha kinase"/>
    <property type="match status" value="1"/>
</dbReference>
<keyword evidence="10" id="KW-0175">Coiled coil</keyword>
<feature type="compositionally biased region" description="Polar residues" evidence="11">
    <location>
        <begin position="230"/>
        <end position="242"/>
    </location>
</feature>
<dbReference type="Gene3D" id="1.10.510.10">
    <property type="entry name" value="Transferase(Phosphotransferase) domain 1"/>
    <property type="match status" value="2"/>
</dbReference>
<keyword evidence="6" id="KW-0067">ATP-binding</keyword>
<proteinExistence type="inferred from homology"/>
<feature type="coiled-coil region" evidence="10">
    <location>
        <begin position="316"/>
        <end position="343"/>
    </location>
</feature>
<evidence type="ECO:0000256" key="1">
    <source>
        <dbReference type="ARBA" id="ARBA00012513"/>
    </source>
</evidence>
<dbReference type="InterPro" id="IPR024435">
    <property type="entry name" value="HisRS-related_dom"/>
</dbReference>
<dbReference type="Gene3D" id="3.30.200.20">
    <property type="entry name" value="Phosphorylase Kinase, domain 1"/>
    <property type="match status" value="1"/>
</dbReference>
<evidence type="ECO:0000256" key="2">
    <source>
        <dbReference type="ARBA" id="ARBA00022527"/>
    </source>
</evidence>
<evidence type="ECO:0000256" key="11">
    <source>
        <dbReference type="SAM" id="MobiDB-lite"/>
    </source>
</evidence>
<dbReference type="SUPFAM" id="SSF54495">
    <property type="entry name" value="UBC-like"/>
    <property type="match status" value="1"/>
</dbReference>
<evidence type="ECO:0000256" key="4">
    <source>
        <dbReference type="ARBA" id="ARBA00022741"/>
    </source>
</evidence>
<dbReference type="PROSITE" id="PS00107">
    <property type="entry name" value="PROTEIN_KINASE_ATP"/>
    <property type="match status" value="1"/>
</dbReference>
<dbReference type="EMBL" id="CAIIXF020000008">
    <property type="protein sequence ID" value="CAH1791711.1"/>
    <property type="molecule type" value="Genomic_DNA"/>
</dbReference>
<feature type="region of interest" description="Disordered" evidence="11">
    <location>
        <begin position="146"/>
        <end position="260"/>
    </location>
</feature>
<reference evidence="12" key="1">
    <citation type="submission" date="2022-03" db="EMBL/GenBank/DDBJ databases">
        <authorList>
            <person name="Martin C."/>
        </authorList>
    </citation>
    <scope>NUCLEOTIDE SEQUENCE</scope>
</reference>
<dbReference type="GO" id="GO:0005524">
    <property type="term" value="F:ATP binding"/>
    <property type="evidence" value="ECO:0007669"/>
    <property type="project" value="UniProtKB-UniRule"/>
</dbReference>
<dbReference type="InterPro" id="IPR036621">
    <property type="entry name" value="Anticodon-bd_dom_sf"/>
</dbReference>
<dbReference type="Gene3D" id="3.10.110.10">
    <property type="entry name" value="Ubiquitin Conjugating Enzyme"/>
    <property type="match status" value="1"/>
</dbReference>
<comment type="similarity">
    <text evidence="7">Belongs to the protein kinase superfamily. Ser/Thr protein kinase family. GCN2 subfamily.</text>
</comment>
<dbReference type="PROSITE" id="PS50011">
    <property type="entry name" value="PROTEIN_KINASE_DOM"/>
    <property type="match status" value="2"/>
</dbReference>
<evidence type="ECO:0000313" key="12">
    <source>
        <dbReference type="EMBL" id="CAH1791711.1"/>
    </source>
</evidence>
<feature type="region of interest" description="Disordered" evidence="11">
    <location>
        <begin position="1506"/>
        <end position="1536"/>
    </location>
</feature>
<dbReference type="InterPro" id="IPR041715">
    <property type="entry name" value="HisRS-like_core"/>
</dbReference>
<dbReference type="PANTHER" id="PTHR11042:SF136">
    <property type="entry name" value="EIF-2-ALPHA KINASE GCN2"/>
    <property type="match status" value="1"/>
</dbReference>
<evidence type="ECO:0000313" key="13">
    <source>
        <dbReference type="Proteomes" id="UP000749559"/>
    </source>
</evidence>
<dbReference type="FunFam" id="3.30.200.20:FF:000722">
    <property type="entry name" value="eIF-2-alpha kinase GCN2"/>
    <property type="match status" value="1"/>
</dbReference>
<dbReference type="InterPro" id="IPR017441">
    <property type="entry name" value="Protein_kinase_ATP_BS"/>
</dbReference>
<protein>
    <recommendedName>
        <fullName evidence="1">non-specific serine/threonine protein kinase</fullName>
        <ecNumber evidence="1">2.7.11.1</ecNumber>
    </recommendedName>
</protein>
<keyword evidence="3" id="KW-0808">Transferase</keyword>
<keyword evidence="13" id="KW-1185">Reference proteome</keyword>
<dbReference type="InterPro" id="IPR000719">
    <property type="entry name" value="Prot_kinase_dom"/>
</dbReference>
<comment type="catalytic activity">
    <reaction evidence="8">
        <text>L-threonyl-[protein] + ATP = O-phospho-L-threonyl-[protein] + ADP + H(+)</text>
        <dbReference type="Rhea" id="RHEA:46608"/>
        <dbReference type="Rhea" id="RHEA-COMP:11060"/>
        <dbReference type="Rhea" id="RHEA-COMP:11605"/>
        <dbReference type="ChEBI" id="CHEBI:15378"/>
        <dbReference type="ChEBI" id="CHEBI:30013"/>
        <dbReference type="ChEBI" id="CHEBI:30616"/>
        <dbReference type="ChEBI" id="CHEBI:61977"/>
        <dbReference type="ChEBI" id="CHEBI:456216"/>
        <dbReference type="EC" id="2.7.11.1"/>
    </reaction>
</comment>
<dbReference type="SMART" id="SM00591">
    <property type="entry name" value="RWD"/>
    <property type="match status" value="1"/>
</dbReference>
<dbReference type="Gene3D" id="3.40.50.800">
    <property type="entry name" value="Anticodon-binding domain"/>
    <property type="match status" value="1"/>
</dbReference>
<dbReference type="Pfam" id="PF00069">
    <property type="entry name" value="Pkinase"/>
    <property type="match status" value="3"/>
</dbReference>
<feature type="compositionally biased region" description="Low complexity" evidence="11">
    <location>
        <begin position="148"/>
        <end position="158"/>
    </location>
</feature>
<dbReference type="SUPFAM" id="SSF56112">
    <property type="entry name" value="Protein kinase-like (PK-like)"/>
    <property type="match status" value="2"/>
</dbReference>
<evidence type="ECO:0000256" key="6">
    <source>
        <dbReference type="ARBA" id="ARBA00022840"/>
    </source>
</evidence>
<organism evidence="12 13">
    <name type="scientific">Owenia fusiformis</name>
    <name type="common">Polychaete worm</name>
    <dbReference type="NCBI Taxonomy" id="6347"/>
    <lineage>
        <taxon>Eukaryota</taxon>
        <taxon>Metazoa</taxon>
        <taxon>Spiralia</taxon>
        <taxon>Lophotrochozoa</taxon>
        <taxon>Annelida</taxon>
        <taxon>Polychaeta</taxon>
        <taxon>Sedentaria</taxon>
        <taxon>Canalipalpata</taxon>
        <taxon>Sabellida</taxon>
        <taxon>Oweniida</taxon>
        <taxon>Oweniidae</taxon>
        <taxon>Owenia</taxon>
    </lineage>
</organism>
<dbReference type="Pfam" id="PF13393">
    <property type="entry name" value="tRNA-synt_His"/>
    <property type="match status" value="1"/>
</dbReference>
<dbReference type="Proteomes" id="UP000749559">
    <property type="component" value="Unassembled WGS sequence"/>
</dbReference>
<evidence type="ECO:0000256" key="9">
    <source>
        <dbReference type="ARBA" id="ARBA00048679"/>
    </source>
</evidence>
<keyword evidence="2" id="KW-0723">Serine/threonine-protein kinase</keyword>
<dbReference type="InterPro" id="IPR016135">
    <property type="entry name" value="UBQ-conjugating_enzyme/RWD"/>
</dbReference>
<gene>
    <name evidence="12" type="ORF">OFUS_LOCUS16765</name>
</gene>
<dbReference type="GO" id="GO:0000077">
    <property type="term" value="P:DNA damage checkpoint signaling"/>
    <property type="evidence" value="ECO:0007669"/>
    <property type="project" value="InterPro"/>
</dbReference>
<dbReference type="InterPro" id="IPR016255">
    <property type="entry name" value="Gcn2"/>
</dbReference>
<evidence type="ECO:0000256" key="3">
    <source>
        <dbReference type="ARBA" id="ARBA00022679"/>
    </source>
</evidence>
<evidence type="ECO:0000256" key="5">
    <source>
        <dbReference type="ARBA" id="ARBA00022777"/>
    </source>
</evidence>
<evidence type="ECO:0000256" key="8">
    <source>
        <dbReference type="ARBA" id="ARBA00047899"/>
    </source>
</evidence>
<feature type="region of interest" description="Disordered" evidence="11">
    <location>
        <begin position="715"/>
        <end position="735"/>
    </location>
</feature>
<dbReference type="InterPro" id="IPR006575">
    <property type="entry name" value="RWD_dom"/>
</dbReference>
<dbReference type="Pfam" id="PF12745">
    <property type="entry name" value="HGTP_anticodon2"/>
    <property type="match status" value="1"/>
</dbReference>
<dbReference type="GO" id="GO:0005737">
    <property type="term" value="C:cytoplasm"/>
    <property type="evidence" value="ECO:0007669"/>
    <property type="project" value="TreeGrafter"/>
</dbReference>
<dbReference type="SMART" id="SM00220">
    <property type="entry name" value="S_TKc"/>
    <property type="match status" value="2"/>
</dbReference>
<dbReference type="GO" id="GO:0004694">
    <property type="term" value="F:eukaryotic translation initiation factor 2alpha kinase activity"/>
    <property type="evidence" value="ECO:0007669"/>
    <property type="project" value="InterPro"/>
</dbReference>
<feature type="compositionally biased region" description="Low complexity" evidence="11">
    <location>
        <begin position="662"/>
        <end position="680"/>
    </location>
</feature>
<feature type="region of interest" description="Disordered" evidence="11">
    <location>
        <begin position="662"/>
        <end position="687"/>
    </location>
</feature>
<sequence>MSSDENFSERQEEEVQVLQAIFMDDVKDLRAEDAWKIRRPPEIKMTLVPQQSMHGEAEVYAQIDLIIKCPARYPNEVPSITLENQKGLSSQLVQELQDTLTKKAEELKGEVMILELANEVQQFLHTYNKPPAASFYEQMLHNQRLKEQQAAVEQQRQQDLLNKKEQRERKHLEEEIERHQKALREETRRQREEAKHDNIETQDDQIQKVKDAEARSSLSPIMKRNRTRSETNSNQRYNSSSRTRGDSNGSDGMDSDPHLGTAVLAFNTNKKERTIHRGRCLGQSRRGSCVYAGMDTQTGDLVAIAEWVFRWRRTGKKLTSEQKEDLESEAAKYLKQVRGIEAELMTLSKLEHRHIVHYAGLKYEHQGGRIVVNILMDYVGGGSLETHLQHNMPLSVDLLRHYTIEILDALVFLHDKAVVHKDLRASSILLDNKSRVRLTDFSIDKRLYELCQSVESERPGVKFQELRPHISGRGGKKSDIYKLGIVLLSLVEGRHVLEQLPEVPTHLPIELQDFLTKCLINDEKHRSSAHDLQEHVFVKSPLPLNLQSHGTRQSPERDDAKACHEDEEEEMPIILHHQLTGHSRLESEFTVLKFLGKGGFGDVIKVKNKLDDRSYAIKRIPLNPKSKIFTRKITREVKLLSRLNHENVVRYYNSWIETSDEPAFSESSSSGSSPTKTPTDSSKHEAISNKMSSVRNSLGLKDDFANLPPAAESVDWSTSDIGNVPDDESSSSEEEDIADVFGHSSLFHDEDSDSDGGIVFEHNSAWNIDTEESKDAKLTEESSTDTSETVPKLQYLYIQMEYCEKSTLRNCIDAGLYEDMNRVWRLFREIIEGLVHIHQQGMIHRDLKPVNIFLDSNDQVKIGDFGLATTDIISKQQGSIMETNMQNITGDSQGSASGSLGQGSLLGEGSLTGKVGTALYVSPEMMLAKAQYSQKVDIYSLGVMFFEMCYHPLPTGMERIQVLTNIRRKTIDFPDDFDEFKLSNQAKIIKTLLNHDHMLRPSAQDLLQSEYLPPPQREEAELNEVLRSTISNPQSRIYKHMLTALFDQPVSAAVDFTYDNDIHKGHFSTWSALLYSHVQGMLERVFQKHGAVQVVTPLLMPKCDVYKHIEQYVCLMDRSGGMVGLPFDLRVSFARYVARNNITNLKRYHIGRVFREKKLFGLHPKELIECTYDIVSPNNASLLPDSEILHVVSEIIAEVPSLSQRNFTLRLNHISLLRGVLLHCGVGETLHKDVKIILNSSKADKQKKQQIQNRLQSLGLTEQTITQLYHFIEMEGTFSKISSILRCITKTKGLAGSYAKKGLHELEAILSHVETLGVKLPVVLSLGLVYNVHYYSGLVFEVSAQVVRKKRHVVLDVLAAGGRYDDLIKNCGIGTSDTHQGAVGVSLGMEKIVAAVGEQDESKALGAYDILVCTLGHKSMIKEKLSVVRDLWAAGLKANILLDTSLSLEEILENCRQSHVSHIVIMKDTAEGSTIKVKSLEKDRVTEKKMAINELTEYLQQKIQQSDQRVTSEKQESSKPVSQPSQVLTDTLSGGSSNTHNQSIYNITFITLENMKLAGNAKRKYESQMYAKLLPFMQNLTSKCRIEIVMVDLPFGVLKTIAGNLELDADKEMFDKSIGPIVEKHQRYRKYFTKIFDHIFTLKFDDKCPVIMLYSMKDDSHRILVS</sequence>
<feature type="compositionally biased region" description="Acidic residues" evidence="11">
    <location>
        <begin position="725"/>
        <end position="735"/>
    </location>
</feature>
<dbReference type="EC" id="2.7.11.1" evidence="1"/>
<feature type="compositionally biased region" description="Basic and acidic residues" evidence="11">
    <location>
        <begin position="161"/>
        <end position="214"/>
    </location>
</feature>
<dbReference type="PROSITE" id="PS50908">
    <property type="entry name" value="RWD"/>
    <property type="match status" value="1"/>
</dbReference>
<keyword evidence="4" id="KW-0547">Nucleotide-binding</keyword>
<dbReference type="GO" id="GO:0005634">
    <property type="term" value="C:nucleus"/>
    <property type="evidence" value="ECO:0007669"/>
    <property type="project" value="TreeGrafter"/>
</dbReference>
<comment type="catalytic activity">
    <reaction evidence="9">
        <text>L-seryl-[protein] + ATP = O-phospho-L-seryl-[protein] + ADP + H(+)</text>
        <dbReference type="Rhea" id="RHEA:17989"/>
        <dbReference type="Rhea" id="RHEA-COMP:9863"/>
        <dbReference type="Rhea" id="RHEA-COMP:11604"/>
        <dbReference type="ChEBI" id="CHEBI:15378"/>
        <dbReference type="ChEBI" id="CHEBI:29999"/>
        <dbReference type="ChEBI" id="CHEBI:30616"/>
        <dbReference type="ChEBI" id="CHEBI:83421"/>
        <dbReference type="ChEBI" id="CHEBI:456216"/>
        <dbReference type="EC" id="2.7.11.1"/>
    </reaction>
</comment>
<comment type="caution">
    <text evidence="12">The sequence shown here is derived from an EMBL/GenBank/DDBJ whole genome shotgun (WGS) entry which is preliminary data.</text>
</comment>
<dbReference type="InterPro" id="IPR045864">
    <property type="entry name" value="aa-tRNA-synth_II/BPL/LPL"/>
</dbReference>
<dbReference type="CDD" id="cd14012">
    <property type="entry name" value="PK_eIF2AK_GCN2_rpt1"/>
    <property type="match status" value="1"/>
</dbReference>
<dbReference type="InterPro" id="IPR011009">
    <property type="entry name" value="Kinase-like_dom_sf"/>
</dbReference>
<dbReference type="InterPro" id="IPR008271">
    <property type="entry name" value="Ser/Thr_kinase_AS"/>
</dbReference>
<name>A0A8J1XXD1_OWEFU</name>
<keyword evidence="5" id="KW-0418">Kinase</keyword>
<dbReference type="PIRSF" id="PIRSF000660">
    <property type="entry name" value="Ser/Thr_PK_GCN2"/>
    <property type="match status" value="1"/>
</dbReference>
<dbReference type="PANTHER" id="PTHR11042">
    <property type="entry name" value="EUKARYOTIC TRANSLATION INITIATION FACTOR 2-ALPHA KINASE EIF2-ALPHA KINASE -RELATED"/>
    <property type="match status" value="1"/>
</dbReference>
<accession>A0A8J1XXD1</accession>
<dbReference type="OrthoDB" id="6778822at2759"/>
<dbReference type="PROSITE" id="PS00108">
    <property type="entry name" value="PROTEIN_KINASE_ST"/>
    <property type="match status" value="1"/>
</dbReference>
<dbReference type="SUPFAM" id="SSF55681">
    <property type="entry name" value="Class II aaRS and biotin synthetases"/>
    <property type="match status" value="1"/>
</dbReference>